<evidence type="ECO:0000313" key="6">
    <source>
        <dbReference type="Proteomes" id="UP001054837"/>
    </source>
</evidence>
<evidence type="ECO:0000256" key="3">
    <source>
        <dbReference type="ARBA" id="ARBA00022737"/>
    </source>
</evidence>
<dbReference type="AlphaFoldDB" id="A0AAV4TQU0"/>
<dbReference type="InterPro" id="IPR003591">
    <property type="entry name" value="Leu-rich_rpt_typical-subtyp"/>
</dbReference>
<dbReference type="Gene3D" id="3.80.10.10">
    <property type="entry name" value="Ribonuclease Inhibitor"/>
    <property type="match status" value="1"/>
</dbReference>
<evidence type="ECO:0000256" key="1">
    <source>
        <dbReference type="ARBA" id="ARBA00022614"/>
    </source>
</evidence>
<accession>A0AAV4TQU0</accession>
<dbReference type="PANTHER" id="PTHR24369">
    <property type="entry name" value="ANTIGEN BSP, PUTATIVE-RELATED"/>
    <property type="match status" value="1"/>
</dbReference>
<dbReference type="SUPFAM" id="SSF52058">
    <property type="entry name" value="L domain-like"/>
    <property type="match status" value="1"/>
</dbReference>
<keyword evidence="3" id="KW-0677">Repeat</keyword>
<comment type="caution">
    <text evidence="5">The sequence shown here is derived from an EMBL/GenBank/DDBJ whole genome shotgun (WGS) entry which is preliminary data.</text>
</comment>
<evidence type="ECO:0000313" key="5">
    <source>
        <dbReference type="EMBL" id="GIY48505.1"/>
    </source>
</evidence>
<evidence type="ECO:0000256" key="2">
    <source>
        <dbReference type="ARBA" id="ARBA00022729"/>
    </source>
</evidence>
<feature type="region of interest" description="Disordered" evidence="4">
    <location>
        <begin position="1"/>
        <end position="27"/>
    </location>
</feature>
<keyword evidence="2" id="KW-0732">Signal</keyword>
<name>A0AAV4TQU0_9ARAC</name>
<dbReference type="GO" id="GO:0005886">
    <property type="term" value="C:plasma membrane"/>
    <property type="evidence" value="ECO:0007669"/>
    <property type="project" value="TreeGrafter"/>
</dbReference>
<feature type="compositionally biased region" description="Basic and acidic residues" evidence="4">
    <location>
        <begin position="7"/>
        <end position="26"/>
    </location>
</feature>
<dbReference type="InterPro" id="IPR032675">
    <property type="entry name" value="LRR_dom_sf"/>
</dbReference>
<protein>
    <submittedName>
        <fullName evidence="5">Uncharacterized protein</fullName>
    </submittedName>
</protein>
<dbReference type="SMART" id="SM00369">
    <property type="entry name" value="LRR_TYP"/>
    <property type="match status" value="2"/>
</dbReference>
<dbReference type="Pfam" id="PF13855">
    <property type="entry name" value="LRR_8"/>
    <property type="match status" value="1"/>
</dbReference>
<proteinExistence type="predicted"/>
<dbReference type="PANTHER" id="PTHR24369:SF210">
    <property type="entry name" value="CHAOPTIN-RELATED"/>
    <property type="match status" value="1"/>
</dbReference>
<dbReference type="InterPro" id="IPR050541">
    <property type="entry name" value="LRR_TM_domain-containing"/>
</dbReference>
<organism evidence="5 6">
    <name type="scientific">Caerostris darwini</name>
    <dbReference type="NCBI Taxonomy" id="1538125"/>
    <lineage>
        <taxon>Eukaryota</taxon>
        <taxon>Metazoa</taxon>
        <taxon>Ecdysozoa</taxon>
        <taxon>Arthropoda</taxon>
        <taxon>Chelicerata</taxon>
        <taxon>Arachnida</taxon>
        <taxon>Araneae</taxon>
        <taxon>Araneomorphae</taxon>
        <taxon>Entelegynae</taxon>
        <taxon>Araneoidea</taxon>
        <taxon>Araneidae</taxon>
        <taxon>Caerostris</taxon>
    </lineage>
</organism>
<dbReference type="EMBL" id="BPLQ01010123">
    <property type="protein sequence ID" value="GIY48505.1"/>
    <property type="molecule type" value="Genomic_DNA"/>
</dbReference>
<gene>
    <name evidence="5" type="primary">AVEN_233894_1</name>
    <name evidence="5" type="ORF">CDAR_550711</name>
</gene>
<dbReference type="Proteomes" id="UP001054837">
    <property type="component" value="Unassembled WGS sequence"/>
</dbReference>
<keyword evidence="1" id="KW-0433">Leucine-rich repeat</keyword>
<keyword evidence="6" id="KW-1185">Reference proteome</keyword>
<dbReference type="InterPro" id="IPR001611">
    <property type="entry name" value="Leu-rich_rpt"/>
</dbReference>
<evidence type="ECO:0000256" key="4">
    <source>
        <dbReference type="SAM" id="MobiDB-lite"/>
    </source>
</evidence>
<reference evidence="5 6" key="1">
    <citation type="submission" date="2021-06" db="EMBL/GenBank/DDBJ databases">
        <title>Caerostris darwini draft genome.</title>
        <authorList>
            <person name="Kono N."/>
            <person name="Arakawa K."/>
        </authorList>
    </citation>
    <scope>NUCLEOTIDE SEQUENCE [LARGE SCALE GENOMIC DNA]</scope>
</reference>
<sequence length="362" mass="40858">MNFLQSDGKHKYKQEIESHEQDKNPERILSTVKDIDNPEENTSPFSFDSKIPDESLIPCSCFWSNEECGCNCNGSLIYDNFQALSRSFRPCLNFTFTLDGGRHFSLPPNLFSQIESVHNIHLKISNATFDYLFDPTPYTSSFKGVSFDNSALIELLGVRVRRGWNWTPLEYLKSTTGTGLEIKLKGCGLKRLSSDFTKVADGSVKTVSISDSRLEMIGSGAFAEFDELNFFMLPRNRLRSIKRTDLPAEPKNLLEIDLRNNRLQSLDADLFSEMPSLRIISLAGNPLRVLPEGTFSSVIGRTSLQGLSDFPLNCDCQLRWLKNSSLIHNDVVAENLKGLSCRRPAHLRGTPFKDLSKEHLMC</sequence>